<dbReference type="InterPro" id="IPR012042">
    <property type="entry name" value="NeuTTM/CthTTM-like"/>
</dbReference>
<evidence type="ECO:0000259" key="1">
    <source>
        <dbReference type="PROSITE" id="PS51707"/>
    </source>
</evidence>
<dbReference type="GO" id="GO:0004016">
    <property type="term" value="F:adenylate cyclase activity"/>
    <property type="evidence" value="ECO:0007669"/>
    <property type="project" value="UniProtKB-EC"/>
</dbReference>
<organism evidence="2">
    <name type="scientific">hydrothermal vent metagenome</name>
    <dbReference type="NCBI Taxonomy" id="652676"/>
    <lineage>
        <taxon>unclassified sequences</taxon>
        <taxon>metagenomes</taxon>
        <taxon>ecological metagenomes</taxon>
    </lineage>
</organism>
<dbReference type="PIRSF" id="PIRSF016487">
    <property type="entry name" value="CYTH_UCP016487"/>
    <property type="match status" value="1"/>
</dbReference>
<dbReference type="InterPro" id="IPR023577">
    <property type="entry name" value="CYTH_domain"/>
</dbReference>
<name>A0A3B1A5M5_9ZZZZ</name>
<feature type="domain" description="CYTH" evidence="1">
    <location>
        <begin position="2"/>
        <end position="149"/>
    </location>
</feature>
<dbReference type="AlphaFoldDB" id="A0A3B1A5M5"/>
<evidence type="ECO:0000313" key="2">
    <source>
        <dbReference type="EMBL" id="VAX01049.1"/>
    </source>
</evidence>
<dbReference type="EMBL" id="UOFR01000081">
    <property type="protein sequence ID" value="VAX01049.1"/>
    <property type="molecule type" value="Genomic_DNA"/>
</dbReference>
<gene>
    <name evidence="2" type="ORF">MNBD_GAMMA21-2895</name>
</gene>
<dbReference type="Gene3D" id="2.40.320.10">
    <property type="entry name" value="Hypothetical Protein Pfu-838710-001"/>
    <property type="match status" value="1"/>
</dbReference>
<dbReference type="PANTHER" id="PTHR40114:SF1">
    <property type="entry name" value="SLR0698 PROTEIN"/>
    <property type="match status" value="1"/>
</dbReference>
<dbReference type="CDD" id="cd07891">
    <property type="entry name" value="CYTH-like_CthTTM-like_1"/>
    <property type="match status" value="1"/>
</dbReference>
<dbReference type="Pfam" id="PF01928">
    <property type="entry name" value="CYTH"/>
    <property type="match status" value="1"/>
</dbReference>
<proteinExistence type="predicted"/>
<sequence>MPIEIERKYLLRNDDWRLDADQGTQYEQGYIIGSDKASVRVRIQGAEAFINIKSATLGIKRQEFEYGIPLDEAREILSSLCEKPLVIKTRYIVNVNGDKWEIDVFDGGNKGLIVAEIELQSEDQSIELPAWCGQEVSEDPRYYNVNLAKHPYTKW</sequence>
<dbReference type="SMART" id="SM01118">
    <property type="entry name" value="CYTH"/>
    <property type="match status" value="1"/>
</dbReference>
<reference evidence="2" key="1">
    <citation type="submission" date="2018-06" db="EMBL/GenBank/DDBJ databases">
        <authorList>
            <person name="Zhirakovskaya E."/>
        </authorList>
    </citation>
    <scope>NUCLEOTIDE SEQUENCE</scope>
</reference>
<dbReference type="PANTHER" id="PTHR40114">
    <property type="entry name" value="SLR0698 PROTEIN"/>
    <property type="match status" value="1"/>
</dbReference>
<dbReference type="EC" id="4.6.1.1" evidence="2"/>
<accession>A0A3B1A5M5</accession>
<protein>
    <submittedName>
        <fullName evidence="2">Adenylate cyclase</fullName>
        <ecNumber evidence="2">4.6.1.1</ecNumber>
    </submittedName>
</protein>
<keyword evidence="2" id="KW-0456">Lyase</keyword>
<dbReference type="PROSITE" id="PS51707">
    <property type="entry name" value="CYTH"/>
    <property type="match status" value="1"/>
</dbReference>
<dbReference type="InterPro" id="IPR033469">
    <property type="entry name" value="CYTH-like_dom_sf"/>
</dbReference>
<dbReference type="SUPFAM" id="SSF55154">
    <property type="entry name" value="CYTH-like phosphatases"/>
    <property type="match status" value="1"/>
</dbReference>